<evidence type="ECO:0000256" key="1">
    <source>
        <dbReference type="ARBA" id="ARBA00004173"/>
    </source>
</evidence>
<gene>
    <name evidence="10" type="primary">CSON014415</name>
</gene>
<sequence>MNIVKSFTNIIPIIRPSISRGYAMRSDLKIKWIRPEKVSCIVPEKSGDCSPLPMVDPKKFMFDFQNNKALQDADEKVKDLFRIENNPRREKIRHVIQDTVGKVNRHELDFGSMEAKIAKMTAQIRSWQEVMEKFPRNKILKVKLKEKIDKRRKFLLYLRRWDYRRYEWILEELDLVLKLSPDEVFRVERKASLRKLTALHCDDIRQKRLDEYRKKLESQQLDFLEKKFKNLEFIRNEQIACKVKVTVTEDMVKEAKAKYESMLEKQKKLKDEEDLKAEMQ</sequence>
<dbReference type="SMART" id="SM01387">
    <property type="entry name" value="Ribosomal_S15"/>
    <property type="match status" value="1"/>
</dbReference>
<dbReference type="AlphaFoldDB" id="A0A336LLG2"/>
<evidence type="ECO:0000256" key="4">
    <source>
        <dbReference type="ARBA" id="ARBA00022980"/>
    </source>
</evidence>
<keyword evidence="6 9" id="KW-0687">Ribonucleoprotein</keyword>
<evidence type="ECO:0000313" key="10">
    <source>
        <dbReference type="EMBL" id="SSX17473.1"/>
    </source>
</evidence>
<evidence type="ECO:0000256" key="2">
    <source>
        <dbReference type="ARBA" id="ARBA00008434"/>
    </source>
</evidence>
<dbReference type="Gene3D" id="1.10.287.10">
    <property type="entry name" value="S15/NS1, RNA-binding"/>
    <property type="match status" value="1"/>
</dbReference>
<keyword evidence="5" id="KW-0496">Mitochondrion</keyword>
<organism evidence="10">
    <name type="scientific">Culicoides sonorensis</name>
    <name type="common">Biting midge</name>
    <dbReference type="NCBI Taxonomy" id="179676"/>
    <lineage>
        <taxon>Eukaryota</taxon>
        <taxon>Metazoa</taxon>
        <taxon>Ecdysozoa</taxon>
        <taxon>Arthropoda</taxon>
        <taxon>Hexapoda</taxon>
        <taxon>Insecta</taxon>
        <taxon>Pterygota</taxon>
        <taxon>Neoptera</taxon>
        <taxon>Endopterygota</taxon>
        <taxon>Diptera</taxon>
        <taxon>Nematocera</taxon>
        <taxon>Chironomoidea</taxon>
        <taxon>Ceratopogonidae</taxon>
        <taxon>Ceratopogoninae</taxon>
        <taxon>Culicoides</taxon>
        <taxon>Monoculicoides</taxon>
    </lineage>
</organism>
<dbReference type="CDD" id="cd00353">
    <property type="entry name" value="Ribosomal_S15p_S13e"/>
    <property type="match status" value="1"/>
</dbReference>
<dbReference type="VEuPathDB" id="VectorBase:CSON014415"/>
<dbReference type="GO" id="GO:0003723">
    <property type="term" value="F:RNA binding"/>
    <property type="evidence" value="ECO:0007669"/>
    <property type="project" value="TreeGrafter"/>
</dbReference>
<accession>A0A336LLG2</accession>
<dbReference type="Pfam" id="PF00312">
    <property type="entry name" value="Ribosomal_S15"/>
    <property type="match status" value="1"/>
</dbReference>
<proteinExistence type="inferred from homology"/>
<evidence type="ECO:0000256" key="9">
    <source>
        <dbReference type="RuleBase" id="RU003919"/>
    </source>
</evidence>
<dbReference type="InterPro" id="IPR052137">
    <property type="entry name" value="uS15_ribosomal"/>
</dbReference>
<evidence type="ECO:0000256" key="8">
    <source>
        <dbReference type="ARBA" id="ARBA00035528"/>
    </source>
</evidence>
<dbReference type="OMA" id="QEQISCD"/>
<dbReference type="PANTHER" id="PTHR46685:SF1">
    <property type="entry name" value="SMALL RIBOSOMAL SUBUNIT PROTEIN US15M"/>
    <property type="match status" value="1"/>
</dbReference>
<dbReference type="InterPro" id="IPR009068">
    <property type="entry name" value="uS15_NS1_RNA-bd_sf"/>
</dbReference>
<evidence type="ECO:0000256" key="3">
    <source>
        <dbReference type="ARBA" id="ARBA00022946"/>
    </source>
</evidence>
<dbReference type="EMBL" id="UFQT01000007">
    <property type="protein sequence ID" value="SSX17473.1"/>
    <property type="molecule type" value="Genomic_DNA"/>
</dbReference>
<dbReference type="GO" id="GO:0005763">
    <property type="term" value="C:mitochondrial small ribosomal subunit"/>
    <property type="evidence" value="ECO:0007669"/>
    <property type="project" value="TreeGrafter"/>
</dbReference>
<protein>
    <recommendedName>
        <fullName evidence="7">Small ribosomal subunit protein uS15m</fullName>
    </recommendedName>
    <alternativeName>
        <fullName evidence="8">28S ribosomal protein S15, mitochondrial</fullName>
    </alternativeName>
</protein>
<dbReference type="InterPro" id="IPR000589">
    <property type="entry name" value="Ribosomal_uS15"/>
</dbReference>
<keyword evidence="4 9" id="KW-0689">Ribosomal protein</keyword>
<evidence type="ECO:0000256" key="7">
    <source>
        <dbReference type="ARBA" id="ARBA00035249"/>
    </source>
</evidence>
<dbReference type="PANTHER" id="PTHR46685">
    <property type="entry name" value="28S RIBOSOMAL PROTEIN S15, MITOCHONDRIAL"/>
    <property type="match status" value="1"/>
</dbReference>
<keyword evidence="3" id="KW-0809">Transit peptide</keyword>
<evidence type="ECO:0000256" key="5">
    <source>
        <dbReference type="ARBA" id="ARBA00023128"/>
    </source>
</evidence>
<dbReference type="SUPFAM" id="SSF47060">
    <property type="entry name" value="S15/NS1 RNA-binding domain"/>
    <property type="match status" value="1"/>
</dbReference>
<evidence type="ECO:0000256" key="6">
    <source>
        <dbReference type="ARBA" id="ARBA00023274"/>
    </source>
</evidence>
<dbReference type="GO" id="GO:0032543">
    <property type="term" value="P:mitochondrial translation"/>
    <property type="evidence" value="ECO:0007669"/>
    <property type="project" value="TreeGrafter"/>
</dbReference>
<comment type="similarity">
    <text evidence="2 9">Belongs to the universal ribosomal protein uS15 family.</text>
</comment>
<reference evidence="10" key="1">
    <citation type="submission" date="2018-07" db="EMBL/GenBank/DDBJ databases">
        <authorList>
            <person name="Quirk P.G."/>
            <person name="Krulwich T.A."/>
        </authorList>
    </citation>
    <scope>NUCLEOTIDE SEQUENCE</scope>
</reference>
<comment type="subcellular location">
    <subcellularLocation>
        <location evidence="1">Mitochondrion</location>
    </subcellularLocation>
</comment>
<dbReference type="GO" id="GO:0003735">
    <property type="term" value="F:structural constituent of ribosome"/>
    <property type="evidence" value="ECO:0007669"/>
    <property type="project" value="InterPro"/>
</dbReference>
<name>A0A336LLG2_CULSO</name>